<evidence type="ECO:0000313" key="1">
    <source>
        <dbReference type="EMBL" id="RXH98133.1"/>
    </source>
</evidence>
<sequence>MEVSAVVATAVAAMSIKSMELKWVSSRGKTQMEKTIKTPSKSKSPFPLQVMVPIFISINPSHIHPSDLRDLFTACNLSPHRGVEAVDLHKLRIALSYSSVLVSVFCKPSDLIGDSSSLSSSIETQQQKRMKKKMKTFSFGELLQNAIILPSTRALGLAIHHRLGARAFTLPRTAHVGASRPAIWPYFVPRPPSTSPRWSCSKETS</sequence>
<accession>A0A498JVZ2</accession>
<dbReference type="AlphaFoldDB" id="A0A498JVZ2"/>
<dbReference type="EMBL" id="RDQH01000331">
    <property type="protein sequence ID" value="RXH98133.1"/>
    <property type="molecule type" value="Genomic_DNA"/>
</dbReference>
<reference evidence="1 2" key="1">
    <citation type="submission" date="2018-10" db="EMBL/GenBank/DDBJ databases">
        <title>A high-quality apple genome assembly.</title>
        <authorList>
            <person name="Hu J."/>
        </authorList>
    </citation>
    <scope>NUCLEOTIDE SEQUENCE [LARGE SCALE GENOMIC DNA]</scope>
    <source>
        <strain evidence="2">cv. HFTH1</strain>
        <tissue evidence="1">Young leaf</tissue>
    </source>
</reference>
<comment type="caution">
    <text evidence="1">The sequence shown here is derived from an EMBL/GenBank/DDBJ whole genome shotgun (WGS) entry which is preliminary data.</text>
</comment>
<organism evidence="1 2">
    <name type="scientific">Malus domestica</name>
    <name type="common">Apple</name>
    <name type="synonym">Pyrus malus</name>
    <dbReference type="NCBI Taxonomy" id="3750"/>
    <lineage>
        <taxon>Eukaryota</taxon>
        <taxon>Viridiplantae</taxon>
        <taxon>Streptophyta</taxon>
        <taxon>Embryophyta</taxon>
        <taxon>Tracheophyta</taxon>
        <taxon>Spermatophyta</taxon>
        <taxon>Magnoliopsida</taxon>
        <taxon>eudicotyledons</taxon>
        <taxon>Gunneridae</taxon>
        <taxon>Pentapetalae</taxon>
        <taxon>rosids</taxon>
        <taxon>fabids</taxon>
        <taxon>Rosales</taxon>
        <taxon>Rosaceae</taxon>
        <taxon>Amygdaloideae</taxon>
        <taxon>Maleae</taxon>
        <taxon>Malus</taxon>
    </lineage>
</organism>
<name>A0A498JVZ2_MALDO</name>
<keyword evidence="2" id="KW-1185">Reference proteome</keyword>
<evidence type="ECO:0000313" key="2">
    <source>
        <dbReference type="Proteomes" id="UP000290289"/>
    </source>
</evidence>
<evidence type="ECO:0008006" key="3">
    <source>
        <dbReference type="Google" id="ProtNLM"/>
    </source>
</evidence>
<dbReference type="STRING" id="3750.A0A498JVZ2"/>
<proteinExistence type="predicted"/>
<gene>
    <name evidence="1" type="ORF">DVH24_010458</name>
</gene>
<protein>
    <recommendedName>
        <fullName evidence="3">Glucosamine-phosphate N-acetyltransferase</fullName>
    </recommendedName>
</protein>
<dbReference type="Proteomes" id="UP000290289">
    <property type="component" value="Chromosome 5"/>
</dbReference>